<proteinExistence type="predicted"/>
<evidence type="ECO:0000256" key="2">
    <source>
        <dbReference type="SAM" id="Phobius"/>
    </source>
</evidence>
<evidence type="ECO:0008006" key="5">
    <source>
        <dbReference type="Google" id="ProtNLM"/>
    </source>
</evidence>
<dbReference type="AlphaFoldDB" id="A0A1G9ABE4"/>
<feature type="transmembrane region" description="Helical" evidence="2">
    <location>
        <begin position="6"/>
        <end position="24"/>
    </location>
</feature>
<dbReference type="EMBL" id="FNFU01000004">
    <property type="protein sequence ID" value="SDK24144.1"/>
    <property type="molecule type" value="Genomic_DNA"/>
</dbReference>
<evidence type="ECO:0000313" key="3">
    <source>
        <dbReference type="EMBL" id="SDK24144.1"/>
    </source>
</evidence>
<organism evidence="3 4">
    <name type="scientific">Cryobacterium psychrotolerans</name>
    <dbReference type="NCBI Taxonomy" id="386301"/>
    <lineage>
        <taxon>Bacteria</taxon>
        <taxon>Bacillati</taxon>
        <taxon>Actinomycetota</taxon>
        <taxon>Actinomycetes</taxon>
        <taxon>Micrococcales</taxon>
        <taxon>Microbacteriaceae</taxon>
        <taxon>Cryobacterium</taxon>
    </lineage>
</organism>
<accession>A0A1G9ABE4</accession>
<dbReference type="Proteomes" id="UP000198701">
    <property type="component" value="Unassembled WGS sequence"/>
</dbReference>
<gene>
    <name evidence="3" type="ORF">SAMN05216282_10414</name>
</gene>
<dbReference type="OrthoDB" id="5126350at2"/>
<evidence type="ECO:0000313" key="4">
    <source>
        <dbReference type="Proteomes" id="UP000198701"/>
    </source>
</evidence>
<sequence length="316" mass="33032">MSSEALGGGVMVAVAATLWVTYLMPTWSRRRQYLAVERNAVRLQQTLRIMAETAEVPQQVRLEANARTVSAQQKLLARAEDDARAESKQAVDAAAAARRAAGLARSASASASAGSPALALRRLRRWRALSSLVLLSGLVSLVVGAVTALVAGSWTVLGFGAIAVALAFGSLSRLARIARAARVFARAPIATSLTAQRFEPVHFDEAPVANPTWTPQPLPRPLHLSRGSIAQTAMASVDAAAELRKAAAESELALRAARIAAAVTPISRPAAARPAAQPASAGTSAPNRFASMGVVGETEPGMTDLDAVLRRRRAVG</sequence>
<feature type="region of interest" description="Disordered" evidence="1">
    <location>
        <begin position="268"/>
        <end position="288"/>
    </location>
</feature>
<keyword evidence="2" id="KW-0472">Membrane</keyword>
<feature type="transmembrane region" description="Helical" evidence="2">
    <location>
        <begin position="156"/>
        <end position="175"/>
    </location>
</feature>
<feature type="compositionally biased region" description="Low complexity" evidence="1">
    <location>
        <begin position="268"/>
        <end position="281"/>
    </location>
</feature>
<dbReference type="RefSeq" id="WP_092322153.1">
    <property type="nucleotide sequence ID" value="NZ_FNFU01000004.1"/>
</dbReference>
<evidence type="ECO:0000256" key="1">
    <source>
        <dbReference type="SAM" id="MobiDB-lite"/>
    </source>
</evidence>
<keyword evidence="2" id="KW-1133">Transmembrane helix</keyword>
<protein>
    <recommendedName>
        <fullName evidence="5">Large exoprotein</fullName>
    </recommendedName>
</protein>
<feature type="transmembrane region" description="Helical" evidence="2">
    <location>
        <begin position="128"/>
        <end position="150"/>
    </location>
</feature>
<keyword evidence="2" id="KW-0812">Transmembrane</keyword>
<keyword evidence="4" id="KW-1185">Reference proteome</keyword>
<name>A0A1G9ABE4_9MICO</name>
<reference evidence="3 4" key="1">
    <citation type="submission" date="2016-10" db="EMBL/GenBank/DDBJ databases">
        <authorList>
            <person name="de Groot N.N."/>
        </authorList>
    </citation>
    <scope>NUCLEOTIDE SEQUENCE [LARGE SCALE GENOMIC DNA]</scope>
    <source>
        <strain evidence="3 4">CGMCC 1.5382</strain>
    </source>
</reference>
<dbReference type="STRING" id="386301.SAMN05216282_10414"/>